<proteinExistence type="predicted"/>
<keyword evidence="2" id="KW-1185">Reference proteome</keyword>
<accession>A0AAE0Z6E0</accession>
<comment type="caution">
    <text evidence="1">The sequence shown here is derived from an EMBL/GenBank/DDBJ whole genome shotgun (WGS) entry which is preliminary data.</text>
</comment>
<evidence type="ECO:0000313" key="2">
    <source>
        <dbReference type="Proteomes" id="UP001283361"/>
    </source>
</evidence>
<dbReference type="AlphaFoldDB" id="A0AAE0Z6E0"/>
<name>A0AAE0Z6E0_9GAST</name>
<evidence type="ECO:0000313" key="1">
    <source>
        <dbReference type="EMBL" id="KAK3763659.1"/>
    </source>
</evidence>
<reference evidence="1" key="1">
    <citation type="journal article" date="2023" name="G3 (Bethesda)">
        <title>A reference genome for the long-term kleptoplast-retaining sea slug Elysia crispata morphotype clarki.</title>
        <authorList>
            <person name="Eastman K.E."/>
            <person name="Pendleton A.L."/>
            <person name="Shaikh M.A."/>
            <person name="Suttiyut T."/>
            <person name="Ogas R."/>
            <person name="Tomko P."/>
            <person name="Gavelis G."/>
            <person name="Widhalm J.R."/>
            <person name="Wisecaver J.H."/>
        </authorList>
    </citation>
    <scope>NUCLEOTIDE SEQUENCE</scope>
    <source>
        <strain evidence="1">ECLA1</strain>
    </source>
</reference>
<sequence length="306" mass="34258">MSGGPNTTGLKRFGPGIFHQLRGQSLILRPVSQNRWPPPDCLSHLEEIPSANSRTIVMTAAAAGFMTLARTTAIWCRAWYPHQSDLDSKPAHQHLGYPQIALINRKNRSPREARHTGNIIRTRVSVLPLLQSPPSLTPLVTPARRGFCPVAADFLHSRRGSVFMFPESDEVFGNNYRPETMVGVTGSGLSQYEFHDGMMTVVRALRHQFRSCITDPYRINAGSTGGSQRLVRHHSRLDMVLLTSFKRFLVRHHQTSCLTNWLHVLRSRTDGVGSVDGHPALIFHWSILGLKSSNQIPAAVNPRNRR</sequence>
<dbReference type="Proteomes" id="UP001283361">
    <property type="component" value="Unassembled WGS sequence"/>
</dbReference>
<dbReference type="EMBL" id="JAWDGP010004525">
    <property type="protein sequence ID" value="KAK3763659.1"/>
    <property type="molecule type" value="Genomic_DNA"/>
</dbReference>
<gene>
    <name evidence="1" type="ORF">RRG08_051181</name>
</gene>
<protein>
    <submittedName>
        <fullName evidence="1">Uncharacterized protein</fullName>
    </submittedName>
</protein>
<organism evidence="1 2">
    <name type="scientific">Elysia crispata</name>
    <name type="common">lettuce slug</name>
    <dbReference type="NCBI Taxonomy" id="231223"/>
    <lineage>
        <taxon>Eukaryota</taxon>
        <taxon>Metazoa</taxon>
        <taxon>Spiralia</taxon>
        <taxon>Lophotrochozoa</taxon>
        <taxon>Mollusca</taxon>
        <taxon>Gastropoda</taxon>
        <taxon>Heterobranchia</taxon>
        <taxon>Euthyneura</taxon>
        <taxon>Panpulmonata</taxon>
        <taxon>Sacoglossa</taxon>
        <taxon>Placobranchoidea</taxon>
        <taxon>Plakobranchidae</taxon>
        <taxon>Elysia</taxon>
    </lineage>
</organism>